<accession>A0A1Y2B397</accession>
<dbReference type="EMBL" id="MCFC01000026">
    <property type="protein sequence ID" value="ORY29301.1"/>
    <property type="molecule type" value="Genomic_DNA"/>
</dbReference>
<feature type="region of interest" description="Disordered" evidence="1">
    <location>
        <begin position="161"/>
        <end position="189"/>
    </location>
</feature>
<protein>
    <submittedName>
        <fullName evidence="2">Uncharacterized protein</fullName>
    </submittedName>
</protein>
<feature type="compositionally biased region" description="Polar residues" evidence="1">
    <location>
        <begin position="22"/>
        <end position="58"/>
    </location>
</feature>
<reference evidence="2 3" key="1">
    <citation type="submission" date="2016-07" db="EMBL/GenBank/DDBJ databases">
        <title>Pervasive Adenine N6-methylation of Active Genes in Fungi.</title>
        <authorList>
            <consortium name="DOE Joint Genome Institute"/>
            <person name="Mondo S.J."/>
            <person name="Dannebaum R.O."/>
            <person name="Kuo R.C."/>
            <person name="Labutti K."/>
            <person name="Haridas S."/>
            <person name="Kuo A."/>
            <person name="Salamov A."/>
            <person name="Ahrendt S.R."/>
            <person name="Lipzen A."/>
            <person name="Sullivan W."/>
            <person name="Andreopoulos W.B."/>
            <person name="Clum A."/>
            <person name="Lindquist E."/>
            <person name="Daum C."/>
            <person name="Ramamoorthy G.K."/>
            <person name="Gryganskyi A."/>
            <person name="Culley D."/>
            <person name="Magnuson J.K."/>
            <person name="James T.Y."/>
            <person name="O'Malley M.A."/>
            <person name="Stajich J.E."/>
            <person name="Spatafora J.W."/>
            <person name="Visel A."/>
            <person name="Grigoriev I.V."/>
        </authorList>
    </citation>
    <scope>NUCLEOTIDE SEQUENCE [LARGE SCALE GENOMIC DNA]</scope>
    <source>
        <strain evidence="2 3">68-887.2</strain>
    </source>
</reference>
<name>A0A1Y2B397_9TREE</name>
<evidence type="ECO:0000256" key="1">
    <source>
        <dbReference type="SAM" id="MobiDB-lite"/>
    </source>
</evidence>
<feature type="compositionally biased region" description="Basic and acidic residues" evidence="1">
    <location>
        <begin position="177"/>
        <end position="189"/>
    </location>
</feature>
<proteinExistence type="predicted"/>
<gene>
    <name evidence="2" type="ORF">BCR39DRAFT_559106</name>
</gene>
<keyword evidence="3" id="KW-1185">Reference proteome</keyword>
<evidence type="ECO:0000313" key="3">
    <source>
        <dbReference type="Proteomes" id="UP000193986"/>
    </source>
</evidence>
<dbReference type="Proteomes" id="UP000193986">
    <property type="component" value="Unassembled WGS sequence"/>
</dbReference>
<feature type="compositionally biased region" description="Polar residues" evidence="1">
    <location>
        <begin position="161"/>
        <end position="171"/>
    </location>
</feature>
<dbReference type="AlphaFoldDB" id="A0A1Y2B397"/>
<evidence type="ECO:0000313" key="2">
    <source>
        <dbReference type="EMBL" id="ORY29301.1"/>
    </source>
</evidence>
<comment type="caution">
    <text evidence="2">The sequence shown here is derived from an EMBL/GenBank/DDBJ whole genome shotgun (WGS) entry which is preliminary data.</text>
</comment>
<dbReference type="InParanoid" id="A0A1Y2B397"/>
<sequence>MAIKYRPGSGPGWTTGPPANEYGQSTALSPSSEPLTSQFDPPTSSSNRPTSHSPTRYTPTPADDTYSRAFNSFSGVLMLGGIISSSGPDKWEGLKKVSPWLISDFVSYVAYRFNSEDTPWSKPLCLSTCAAAATYSIGGPLWNIPCAFGLTFGMSIVRSGSETANSGSGWRSTLGLPERERPLSDDERV</sequence>
<organism evidence="2 3">
    <name type="scientific">Naematelia encephala</name>
    <dbReference type="NCBI Taxonomy" id="71784"/>
    <lineage>
        <taxon>Eukaryota</taxon>
        <taxon>Fungi</taxon>
        <taxon>Dikarya</taxon>
        <taxon>Basidiomycota</taxon>
        <taxon>Agaricomycotina</taxon>
        <taxon>Tremellomycetes</taxon>
        <taxon>Tremellales</taxon>
        <taxon>Naemateliaceae</taxon>
        <taxon>Naematelia</taxon>
    </lineage>
</organism>
<feature type="region of interest" description="Disordered" evidence="1">
    <location>
        <begin position="1"/>
        <end position="63"/>
    </location>
</feature>